<dbReference type="SUPFAM" id="SSF46458">
    <property type="entry name" value="Globin-like"/>
    <property type="match status" value="1"/>
</dbReference>
<evidence type="ECO:0000256" key="2">
    <source>
        <dbReference type="ARBA" id="ARBA00022621"/>
    </source>
</evidence>
<evidence type="ECO:0000313" key="8">
    <source>
        <dbReference type="Proteomes" id="UP000230790"/>
    </source>
</evidence>
<sequence>MEAQHIALVQQTFAKVEPIAQEVGDLFYNRLFEMDPSVRPLFKGDMKKQALMLMTVIGLAVRGLDRPEAIAPSIRALGERHSRYGVKGSDYHTFGAALIWALEQVLGDAFTPEVKAAWIEAYDVLAGAMKKATLPVEAAT</sequence>
<dbReference type="GO" id="GO:0046210">
    <property type="term" value="P:nitric oxide catabolic process"/>
    <property type="evidence" value="ECO:0007669"/>
    <property type="project" value="TreeGrafter"/>
</dbReference>
<dbReference type="GO" id="GO:0071949">
    <property type="term" value="F:FAD binding"/>
    <property type="evidence" value="ECO:0007669"/>
    <property type="project" value="TreeGrafter"/>
</dbReference>
<dbReference type="AlphaFoldDB" id="A0A2M8QAJ5"/>
<keyword evidence="7" id="KW-0675">Receptor</keyword>
<feature type="domain" description="Globin" evidence="6">
    <location>
        <begin position="1"/>
        <end position="134"/>
    </location>
</feature>
<dbReference type="GO" id="GO:0046872">
    <property type="term" value="F:metal ion binding"/>
    <property type="evidence" value="ECO:0007669"/>
    <property type="project" value="UniProtKB-KW"/>
</dbReference>
<reference evidence="7 8" key="1">
    <citation type="submission" date="2017-11" db="EMBL/GenBank/DDBJ databases">
        <title>Evolution of Phototrophy in the Chloroflexi Phylum Driven by Horizontal Gene Transfer.</title>
        <authorList>
            <person name="Ward L.M."/>
            <person name="Hemp J."/>
            <person name="Shih P.M."/>
            <person name="Mcglynn S.E."/>
            <person name="Fischer W."/>
        </authorList>
    </citation>
    <scope>NUCLEOTIDE SEQUENCE [LARGE SCALE GENOMIC DNA]</scope>
    <source>
        <strain evidence="7">JP3_7</strain>
    </source>
</reference>
<evidence type="ECO:0000256" key="5">
    <source>
        <dbReference type="RuleBase" id="RU000356"/>
    </source>
</evidence>
<accession>A0A2M8QAJ5</accession>
<dbReference type="Pfam" id="PF00042">
    <property type="entry name" value="Globin"/>
    <property type="match status" value="1"/>
</dbReference>
<dbReference type="GO" id="GO:0019825">
    <property type="term" value="F:oxygen binding"/>
    <property type="evidence" value="ECO:0007669"/>
    <property type="project" value="InterPro"/>
</dbReference>
<keyword evidence="1 5" id="KW-0349">Heme</keyword>
<comment type="caution">
    <text evidence="7">The sequence shown here is derived from an EMBL/GenBank/DDBJ whole genome shotgun (WGS) entry which is preliminary data.</text>
</comment>
<keyword evidence="2 5" id="KW-0561">Oxygen transport</keyword>
<dbReference type="InterPro" id="IPR009050">
    <property type="entry name" value="Globin-like_sf"/>
</dbReference>
<protein>
    <submittedName>
        <fullName evidence="7">Hemin receptor</fullName>
    </submittedName>
</protein>
<evidence type="ECO:0000313" key="7">
    <source>
        <dbReference type="EMBL" id="PJF46836.1"/>
    </source>
</evidence>
<evidence type="ECO:0000259" key="6">
    <source>
        <dbReference type="PROSITE" id="PS01033"/>
    </source>
</evidence>
<dbReference type="InterPro" id="IPR012292">
    <property type="entry name" value="Globin/Proto"/>
</dbReference>
<dbReference type="PANTHER" id="PTHR43396:SF3">
    <property type="entry name" value="FLAVOHEMOPROTEIN"/>
    <property type="match status" value="1"/>
</dbReference>
<evidence type="ECO:0000256" key="1">
    <source>
        <dbReference type="ARBA" id="ARBA00022617"/>
    </source>
</evidence>
<dbReference type="EMBL" id="PGTN01000089">
    <property type="protein sequence ID" value="PJF46836.1"/>
    <property type="molecule type" value="Genomic_DNA"/>
</dbReference>
<evidence type="ECO:0000256" key="4">
    <source>
        <dbReference type="ARBA" id="ARBA00023004"/>
    </source>
</evidence>
<comment type="similarity">
    <text evidence="5">Belongs to the globin family.</text>
</comment>
<proteinExistence type="inferred from homology"/>
<organism evidence="7 8">
    <name type="scientific">Candidatus Thermofonsia Clade 3 bacterium</name>
    <dbReference type="NCBI Taxonomy" id="2364212"/>
    <lineage>
        <taxon>Bacteria</taxon>
        <taxon>Bacillati</taxon>
        <taxon>Chloroflexota</taxon>
        <taxon>Candidatus Thermofontia</taxon>
        <taxon>Candidatus Thermofonsia Clade 3</taxon>
    </lineage>
</organism>
<dbReference type="Gene3D" id="1.10.490.10">
    <property type="entry name" value="Globins"/>
    <property type="match status" value="1"/>
</dbReference>
<dbReference type="GO" id="GO:0071500">
    <property type="term" value="P:cellular response to nitrosative stress"/>
    <property type="evidence" value="ECO:0007669"/>
    <property type="project" value="TreeGrafter"/>
</dbReference>
<gene>
    <name evidence="7" type="ORF">CUN48_11735</name>
</gene>
<keyword evidence="5" id="KW-0813">Transport</keyword>
<evidence type="ECO:0000256" key="3">
    <source>
        <dbReference type="ARBA" id="ARBA00022723"/>
    </source>
</evidence>
<dbReference type="GO" id="GO:0008941">
    <property type="term" value="F:nitric oxide dioxygenase NAD(P)H activity"/>
    <property type="evidence" value="ECO:0007669"/>
    <property type="project" value="TreeGrafter"/>
</dbReference>
<dbReference type="PRINTS" id="PR00188">
    <property type="entry name" value="PLANTGLOBIN"/>
</dbReference>
<keyword evidence="3" id="KW-0479">Metal-binding</keyword>
<name>A0A2M8QAJ5_9CHLR</name>
<dbReference type="CDD" id="cd12131">
    <property type="entry name" value="HGbI-like"/>
    <property type="match status" value="1"/>
</dbReference>
<dbReference type="GO" id="GO:0005344">
    <property type="term" value="F:oxygen carrier activity"/>
    <property type="evidence" value="ECO:0007669"/>
    <property type="project" value="UniProtKB-KW"/>
</dbReference>
<dbReference type="PANTHER" id="PTHR43396">
    <property type="entry name" value="FLAVOHEMOPROTEIN"/>
    <property type="match status" value="1"/>
</dbReference>
<dbReference type="GO" id="GO:0020037">
    <property type="term" value="F:heme binding"/>
    <property type="evidence" value="ECO:0007669"/>
    <property type="project" value="InterPro"/>
</dbReference>
<dbReference type="Proteomes" id="UP000230790">
    <property type="component" value="Unassembled WGS sequence"/>
</dbReference>
<keyword evidence="4" id="KW-0408">Iron</keyword>
<dbReference type="InterPro" id="IPR000971">
    <property type="entry name" value="Globin"/>
</dbReference>
<dbReference type="PROSITE" id="PS01033">
    <property type="entry name" value="GLOBIN"/>
    <property type="match status" value="1"/>
</dbReference>